<gene>
    <name evidence="3" type="ORF">ASU31_00370</name>
</gene>
<dbReference type="SUPFAM" id="SSF52540">
    <property type="entry name" value="P-loop containing nucleoside triphosphate hydrolases"/>
    <property type="match status" value="1"/>
</dbReference>
<accession>A0A0T5VV99</accession>
<dbReference type="EMBL" id="LMZQ01000001">
    <property type="protein sequence ID" value="KRT17788.1"/>
    <property type="molecule type" value="Genomic_DNA"/>
</dbReference>
<dbReference type="STRING" id="687842.ASU31_00370"/>
<comment type="caution">
    <text evidence="3">The sequence shown here is derived from an EMBL/GenBank/DDBJ whole genome shotgun (WGS) entry which is preliminary data.</text>
</comment>
<reference evidence="3 4" key="1">
    <citation type="submission" date="2015-11" db="EMBL/GenBank/DDBJ databases">
        <title>Sequence of Pedobacter ginsenosidimutans.</title>
        <authorList>
            <person name="Carson E."/>
            <person name="Keyser V."/>
            <person name="Newman J."/>
            <person name="Miller J."/>
        </authorList>
    </citation>
    <scope>NUCLEOTIDE SEQUENCE [LARGE SCALE GENOMIC DNA]</scope>
    <source>
        <strain evidence="3 4">KACC 14530</strain>
    </source>
</reference>
<keyword evidence="1" id="KW-0175">Coiled coil</keyword>
<organism evidence="3 4">
    <name type="scientific">Pedobacter ginsenosidimutans</name>
    <dbReference type="NCBI Taxonomy" id="687842"/>
    <lineage>
        <taxon>Bacteria</taxon>
        <taxon>Pseudomonadati</taxon>
        <taxon>Bacteroidota</taxon>
        <taxon>Sphingobacteriia</taxon>
        <taxon>Sphingobacteriales</taxon>
        <taxon>Sphingobacteriaceae</taxon>
        <taxon>Pedobacter</taxon>
    </lineage>
</organism>
<evidence type="ECO:0000313" key="4">
    <source>
        <dbReference type="Proteomes" id="UP000051950"/>
    </source>
</evidence>
<feature type="domain" description="Rad50/SbcC-type AAA" evidence="2">
    <location>
        <begin position="21"/>
        <end position="282"/>
    </location>
</feature>
<dbReference type="PANTHER" id="PTHR32182:SF0">
    <property type="entry name" value="DNA REPLICATION AND REPAIR PROTEIN RECF"/>
    <property type="match status" value="1"/>
</dbReference>
<dbReference type="GO" id="GO:0000731">
    <property type="term" value="P:DNA synthesis involved in DNA repair"/>
    <property type="evidence" value="ECO:0007669"/>
    <property type="project" value="TreeGrafter"/>
</dbReference>
<dbReference type="InterPro" id="IPR027417">
    <property type="entry name" value="P-loop_NTPase"/>
</dbReference>
<dbReference type="Proteomes" id="UP000051950">
    <property type="component" value="Unassembled WGS sequence"/>
</dbReference>
<feature type="coiled-coil region" evidence="1">
    <location>
        <begin position="483"/>
        <end position="531"/>
    </location>
</feature>
<sequence>MILKTIWNITLEQNNMFIEQIIINNFRVYQGINTVNFAMDADQNITVIAGNNGFGKTSFLTSLVWGLYGKLMNDVDERYRQDINEAGGYTRYCEKLMNRIAHSEAITKVGELKAGSEKNTLTENQLIHKLISDLSSFSITLKLSNIMIPSVPCKQVEVTRSYNVTTHKEKLTILIDGRENELTKNVGPEIFINDFILPKEIAKFFFFDAEKIVSLADVNTVEEKKYLSQAYAEVLGIKKYTDLKASLTQMRYRIREKSASKSDRSALDKLNRQLEQARKMIEHKRNQLEGIVESIQIKRTTSDVHQEQLIREGSSITIEEIKRLREQKHILADDLSKLKSRFNDMLELAPFAMLVSKMTLVKKQLELESSNSAAATALLKTKFAAISKLVTDSNLALDNDKKDFLLSLIEQELIPKDAVQVKALLSFTPDQQQKFYVAYENITTTFGKSFKVLINDQKRLQGVFNNVNRKLQDGEAKGKDPVIASIRKTKEKLDDEIKLLLNEQASLHADVYKLENEINSLSRQTSELSKKVILEDVDKEKDETAERLIQKLDVFIQKLKNKKKGSLEKNIQYELNRLMHKSDFVSRVHVLIEGDLIDIELYDNQSRFIDKELLSKGEQQLYATALLKALVDESNVRFPVFIDSPLQKFDKNHSHNIIKEFYPNLSAQVVLFPLLQKELNEEEYSWMVDRVGKAYLIKQNDKYNSGFEQTEPNLLFTWYQQTQKAYV</sequence>
<keyword evidence="4" id="KW-1185">Reference proteome</keyword>
<dbReference type="GO" id="GO:0006302">
    <property type="term" value="P:double-strand break repair"/>
    <property type="evidence" value="ECO:0007669"/>
    <property type="project" value="InterPro"/>
</dbReference>
<dbReference type="InterPro" id="IPR038729">
    <property type="entry name" value="Rad50/SbcC_AAA"/>
</dbReference>
<name>A0A0T5VV99_9SPHI</name>
<dbReference type="PANTHER" id="PTHR32182">
    <property type="entry name" value="DNA REPLICATION AND REPAIR PROTEIN RECF"/>
    <property type="match status" value="1"/>
</dbReference>
<feature type="coiled-coil region" evidence="1">
    <location>
        <begin position="260"/>
        <end position="294"/>
    </location>
</feature>
<proteinExistence type="predicted"/>
<evidence type="ECO:0000313" key="3">
    <source>
        <dbReference type="EMBL" id="KRT17788.1"/>
    </source>
</evidence>
<dbReference type="Gene3D" id="3.40.50.300">
    <property type="entry name" value="P-loop containing nucleotide triphosphate hydrolases"/>
    <property type="match status" value="2"/>
</dbReference>
<dbReference type="Pfam" id="PF13476">
    <property type="entry name" value="AAA_23"/>
    <property type="match status" value="1"/>
</dbReference>
<evidence type="ECO:0000259" key="2">
    <source>
        <dbReference type="Pfam" id="PF13476"/>
    </source>
</evidence>
<evidence type="ECO:0000256" key="1">
    <source>
        <dbReference type="SAM" id="Coils"/>
    </source>
</evidence>
<dbReference type="GO" id="GO:0016887">
    <property type="term" value="F:ATP hydrolysis activity"/>
    <property type="evidence" value="ECO:0007669"/>
    <property type="project" value="InterPro"/>
</dbReference>
<dbReference type="AlphaFoldDB" id="A0A0T5VV99"/>
<protein>
    <recommendedName>
        <fullName evidence="2">Rad50/SbcC-type AAA domain-containing protein</fullName>
    </recommendedName>
</protein>